<proteinExistence type="predicted"/>
<name>A0A0H4P786_9BACT</name>
<gene>
    <name evidence="3" type="ORF">CA2015_0547</name>
</gene>
<dbReference type="Gene3D" id="3.80.10.10">
    <property type="entry name" value="Ribonuclease Inhibitor"/>
    <property type="match status" value="3"/>
</dbReference>
<dbReference type="KEGG" id="camu:CA2015_0547"/>
<organism evidence="3 4">
    <name type="scientific">Cyclobacterium amurskyense</name>
    <dbReference type="NCBI Taxonomy" id="320787"/>
    <lineage>
        <taxon>Bacteria</taxon>
        <taxon>Pseudomonadati</taxon>
        <taxon>Bacteroidota</taxon>
        <taxon>Cytophagia</taxon>
        <taxon>Cytophagales</taxon>
        <taxon>Cyclobacteriaceae</taxon>
        <taxon>Cyclobacterium</taxon>
    </lineage>
</organism>
<dbReference type="InterPro" id="IPR001611">
    <property type="entry name" value="Leu-rich_rpt"/>
</dbReference>
<dbReference type="PANTHER" id="PTHR46652">
    <property type="entry name" value="LEUCINE-RICH REPEAT AND IQ DOMAIN-CONTAINING PROTEIN 1-RELATED"/>
    <property type="match status" value="1"/>
</dbReference>
<dbReference type="RefSeq" id="WP_048640499.1">
    <property type="nucleotide sequence ID" value="NZ_CP012040.1"/>
</dbReference>
<dbReference type="Proteomes" id="UP000036520">
    <property type="component" value="Chromosome"/>
</dbReference>
<dbReference type="OrthoDB" id="1490745at2"/>
<dbReference type="InterPro" id="IPR032675">
    <property type="entry name" value="LRR_dom_sf"/>
</dbReference>
<reference evidence="3 4" key="1">
    <citation type="submission" date="2015-07" db="EMBL/GenBank/DDBJ databases">
        <authorList>
            <person name="Kim K.M."/>
        </authorList>
    </citation>
    <scope>NUCLEOTIDE SEQUENCE [LARGE SCALE GENOMIC DNA]</scope>
    <source>
        <strain evidence="3 4">KCTC 12363</strain>
    </source>
</reference>
<sequence>MTGIKVNAFLLILFFCYAPTILAQDIGGYTKQEIKDFSQQAEDQVRFLQYFLNTVGSGETSARDKDVIIRESYKKIFRDENVQIEDDLLLDRQVITNKSVVSYLKDIEFFFKDAAFEFKIKEVKPKENDNGDLFFEISLDRTLTGLGLENEKIENTKLRFVEINLDRNSNELKIASIYTTKLSRDEELLEWWSTLSLEWETLLREKFDITEDSVQLDMLYKISALDTLDLSGNKLLVDIDPIHVFRDLKYVDISRTQIKELSPISNITFLSYLDISYTPTEDIQFIKYSDKLNFLNISGTKVTNIDELTSLKNLRTFKAAKAPLRGFGVLENFSQLEVLDLEESGFNNIENLKNLTKLKKLDIQGNYLINFGFLSELKQLEEINLEETNILDLSPLASLPSLWRVNINGTEVSQLDPINGSKSIKRIYADRTSISENAAEIFVRSNRGILLIHNVENLQTWWQTLPDGWNQVFVEELPALGKGNPTIEALSTLVNMDSLNLDNSKVVNLRPALKFKSITYLSFENTMVEDLSPLAEMKNLLHIRGDYSAVTNLKALQELTGLKGLSFQGTNIESVEPLKNLPSLDFINLDNTKVPEWDVQELASLLPQTNVIFRTEALLSWWENLSQDWKSLFSRYYKLKENPDGWALHQATSRSKLEIAGDNILNLEPLLVFFNLKELRIKNVPLQDPSAIARLEKLEVLQVTESPFRDLSVISPLSMLETLDVSNTAVSELEYLSDLTRLKHLNLAGTNISNLKGLEMLYDLRSLDIASTSVKSLKQITHLLNLEKLVCFNTRLSTRNVEKFQAELPNCEVRFY</sequence>
<dbReference type="SUPFAM" id="SSF52058">
    <property type="entry name" value="L domain-like"/>
    <property type="match status" value="2"/>
</dbReference>
<keyword evidence="2" id="KW-0677">Repeat</keyword>
<keyword evidence="1" id="KW-0433">Leucine-rich repeat</keyword>
<dbReference type="STRING" id="320787.CA2015_0547"/>
<evidence type="ECO:0000256" key="1">
    <source>
        <dbReference type="ARBA" id="ARBA00022614"/>
    </source>
</evidence>
<dbReference type="InterPro" id="IPR050836">
    <property type="entry name" value="SDS22/Internalin_LRR"/>
</dbReference>
<dbReference type="AlphaFoldDB" id="A0A0H4P786"/>
<dbReference type="PANTHER" id="PTHR46652:SF8">
    <property type="entry name" value="LEUCINE RICH REPEAT CONTAINING 23"/>
    <property type="match status" value="1"/>
</dbReference>
<dbReference type="PROSITE" id="PS51450">
    <property type="entry name" value="LRR"/>
    <property type="match status" value="2"/>
</dbReference>
<dbReference type="EMBL" id="CP012040">
    <property type="protein sequence ID" value="AKP50014.1"/>
    <property type="molecule type" value="Genomic_DNA"/>
</dbReference>
<accession>A0A0H4P786</accession>
<evidence type="ECO:0000256" key="2">
    <source>
        <dbReference type="ARBA" id="ARBA00022737"/>
    </source>
</evidence>
<dbReference type="PATRIC" id="fig|320787.5.peg.618"/>
<evidence type="ECO:0000313" key="3">
    <source>
        <dbReference type="EMBL" id="AKP50014.1"/>
    </source>
</evidence>
<evidence type="ECO:0000313" key="4">
    <source>
        <dbReference type="Proteomes" id="UP000036520"/>
    </source>
</evidence>
<protein>
    <submittedName>
        <fullName evidence="3">Internalin A (LPXTG motif)</fullName>
    </submittedName>
</protein>
<keyword evidence="4" id="KW-1185">Reference proteome</keyword>